<protein>
    <submittedName>
        <fullName evidence="1">Uncharacterized protein</fullName>
    </submittedName>
</protein>
<reference evidence="2" key="2">
    <citation type="submission" date="2016-02" db="EMBL/GenBank/DDBJ databases">
        <title>Genome sequencing of Aspergillus luchuensis NBRC 4314.</title>
        <authorList>
            <person name="Yamada O."/>
        </authorList>
    </citation>
    <scope>NUCLEOTIDE SEQUENCE [LARGE SCALE GENOMIC DNA]</scope>
    <source>
        <strain evidence="2">RIB 2604</strain>
    </source>
</reference>
<comment type="caution">
    <text evidence="1">The sequence shown here is derived from an EMBL/GenBank/DDBJ whole genome shotgun (WGS) entry which is preliminary data.</text>
</comment>
<dbReference type="AlphaFoldDB" id="A0A146EXN5"/>
<evidence type="ECO:0000313" key="1">
    <source>
        <dbReference type="EMBL" id="GAT18562.1"/>
    </source>
</evidence>
<dbReference type="EMBL" id="BCWF01000001">
    <property type="protein sequence ID" value="GAT18562.1"/>
    <property type="molecule type" value="Genomic_DNA"/>
</dbReference>
<dbReference type="Proteomes" id="UP000075230">
    <property type="component" value="Unassembled WGS sequence"/>
</dbReference>
<evidence type="ECO:0000313" key="2">
    <source>
        <dbReference type="Proteomes" id="UP000075230"/>
    </source>
</evidence>
<reference evidence="1 2" key="1">
    <citation type="journal article" date="2016" name="DNA Res.">
        <title>Genome sequence of Aspergillus luchuensis NBRC 4314.</title>
        <authorList>
            <person name="Yamada O."/>
            <person name="Machida M."/>
            <person name="Hosoyama A."/>
            <person name="Goto M."/>
            <person name="Takahashi T."/>
            <person name="Futagami T."/>
            <person name="Yamagata Y."/>
            <person name="Takeuchi M."/>
            <person name="Kobayashi T."/>
            <person name="Koike H."/>
            <person name="Abe K."/>
            <person name="Asai K."/>
            <person name="Arita M."/>
            <person name="Fujita N."/>
            <person name="Fukuda K."/>
            <person name="Higa K."/>
            <person name="Horikawa H."/>
            <person name="Ishikawa T."/>
            <person name="Jinno K."/>
            <person name="Kato Y."/>
            <person name="Kirimura K."/>
            <person name="Mizutani O."/>
            <person name="Nakasone K."/>
            <person name="Sano M."/>
            <person name="Shiraishi Y."/>
            <person name="Tsukahara M."/>
            <person name="Gomi K."/>
        </authorList>
    </citation>
    <scope>NUCLEOTIDE SEQUENCE [LARGE SCALE GENOMIC DNA]</scope>
    <source>
        <strain evidence="1 2">RIB 2604</strain>
    </source>
</reference>
<organism evidence="1 2">
    <name type="scientific">Aspergillus kawachii</name>
    <name type="common">White koji mold</name>
    <name type="synonym">Aspergillus awamori var. kawachi</name>
    <dbReference type="NCBI Taxonomy" id="1069201"/>
    <lineage>
        <taxon>Eukaryota</taxon>
        <taxon>Fungi</taxon>
        <taxon>Dikarya</taxon>
        <taxon>Ascomycota</taxon>
        <taxon>Pezizomycotina</taxon>
        <taxon>Eurotiomycetes</taxon>
        <taxon>Eurotiomycetidae</taxon>
        <taxon>Eurotiales</taxon>
        <taxon>Aspergillaceae</taxon>
        <taxon>Aspergillus</taxon>
        <taxon>Aspergillus subgen. Circumdati</taxon>
    </lineage>
</organism>
<name>A0A146EXN5_ASPKA</name>
<sequence>MWYVDLIQGPGIEEGTGEVNDRTSISDFTAHLGTLNIGAARYFARHICDSNITKRPENKSDIHDIDQKKAAEKGYVVADDEGLSSVAAHIEPEAHDADCQRRKQVPHDDGGIAPRIAHCEALRDKPGVINGETGTGQGVYIQVMVWETASIPVWRRQRKFNLELPRSPSRIIVDSSDSKYIADGSSIFLEVLERKCR</sequence>
<gene>
    <name evidence="1" type="ORF">RIB2604_00100560</name>
</gene>
<accession>A0A146EXN5</accession>
<proteinExistence type="predicted"/>